<dbReference type="PANTHER" id="PTHR34071:SF2">
    <property type="entry name" value="FLAVIN-NUCLEOTIDE-BINDING PROTEIN"/>
    <property type="match status" value="1"/>
</dbReference>
<dbReference type="Pfam" id="PF12900">
    <property type="entry name" value="Pyridox_ox_2"/>
    <property type="match status" value="1"/>
</dbReference>
<protein>
    <submittedName>
        <fullName evidence="2">Unannotated protein</fullName>
    </submittedName>
</protein>
<feature type="region of interest" description="Disordered" evidence="1">
    <location>
        <begin position="1"/>
        <end position="20"/>
    </location>
</feature>
<evidence type="ECO:0000256" key="1">
    <source>
        <dbReference type="SAM" id="MobiDB-lite"/>
    </source>
</evidence>
<evidence type="ECO:0000313" key="2">
    <source>
        <dbReference type="EMBL" id="CAB4324430.1"/>
    </source>
</evidence>
<dbReference type="InterPro" id="IPR024747">
    <property type="entry name" value="Pyridox_Oxase-rel"/>
</dbReference>
<dbReference type="InterPro" id="IPR012349">
    <property type="entry name" value="Split_barrel_FMN-bd"/>
</dbReference>
<sequence length="229" mass="24626">MSSGPTSDRTRLRREADRGSHDPELIRSIIDAAPMCHLGLTDHDGHPLVIPTIHARVGEQLYVHGSAASRTLRRLAEGIEVCCTITHLDGIVLARSAFWSSMNYRSVMIFGRARLVTDPEEIELALDAIVEHIAPGRSAEVRRSTPKEIGATKVLALTIDEASAKVRTGDPNDDPADLDPEVGAEVGAGVWAGVIPVTTQFGSPIPAANLDNEVPLPTSARGLLEHDER</sequence>
<gene>
    <name evidence="2" type="ORF">UFOPK1392_02200</name>
</gene>
<organism evidence="2">
    <name type="scientific">freshwater metagenome</name>
    <dbReference type="NCBI Taxonomy" id="449393"/>
    <lineage>
        <taxon>unclassified sequences</taxon>
        <taxon>metagenomes</taxon>
        <taxon>ecological metagenomes</taxon>
    </lineage>
</organism>
<feature type="compositionally biased region" description="Basic and acidic residues" evidence="1">
    <location>
        <begin position="8"/>
        <end position="20"/>
    </location>
</feature>
<dbReference type="SUPFAM" id="SSF50475">
    <property type="entry name" value="FMN-binding split barrel"/>
    <property type="match status" value="1"/>
</dbReference>
<dbReference type="AlphaFoldDB" id="A0A6J5YE57"/>
<name>A0A6J5YE57_9ZZZZ</name>
<dbReference type="EMBL" id="CAEMXZ010000145">
    <property type="protein sequence ID" value="CAB4324430.1"/>
    <property type="molecule type" value="Genomic_DNA"/>
</dbReference>
<proteinExistence type="predicted"/>
<reference evidence="2" key="1">
    <citation type="submission" date="2020-05" db="EMBL/GenBank/DDBJ databases">
        <authorList>
            <person name="Chiriac C."/>
            <person name="Salcher M."/>
            <person name="Ghai R."/>
            <person name="Kavagutti S V."/>
        </authorList>
    </citation>
    <scope>NUCLEOTIDE SEQUENCE</scope>
</reference>
<dbReference type="PANTHER" id="PTHR34071">
    <property type="entry name" value="5-NITROIMIDAZOLE ANTIBIOTICS RESISTANCE PROTEIN, NIMA-FAMILY-RELATED PROTEIN-RELATED"/>
    <property type="match status" value="1"/>
</dbReference>
<dbReference type="Gene3D" id="2.30.110.10">
    <property type="entry name" value="Electron Transport, Fmn-binding Protein, Chain A"/>
    <property type="match status" value="1"/>
</dbReference>
<accession>A0A6J5YE57</accession>
<feature type="region of interest" description="Disordered" evidence="1">
    <location>
        <begin position="206"/>
        <end position="229"/>
    </location>
</feature>